<proteinExistence type="predicted"/>
<dbReference type="Proteomes" id="UP000007113">
    <property type="component" value="Chromosome"/>
</dbReference>
<keyword evidence="2" id="KW-1185">Reference proteome</keyword>
<accession>G8NU27</accession>
<name>G8NU27_GRAMM</name>
<dbReference type="EMBL" id="CP003130">
    <property type="protein sequence ID" value="AEU37583.1"/>
    <property type="molecule type" value="Genomic_DNA"/>
</dbReference>
<dbReference type="HOGENOM" id="CLU_2935047_0_0_0"/>
<evidence type="ECO:0000313" key="1">
    <source>
        <dbReference type="EMBL" id="AEU37583.1"/>
    </source>
</evidence>
<dbReference type="STRING" id="682795.AciX8_3283"/>
<dbReference type="KEGG" id="gma:AciX8_3283"/>
<protein>
    <submittedName>
        <fullName evidence="1">Uncharacterized protein</fullName>
    </submittedName>
</protein>
<evidence type="ECO:0000313" key="2">
    <source>
        <dbReference type="Proteomes" id="UP000007113"/>
    </source>
</evidence>
<reference evidence="1 2" key="1">
    <citation type="submission" date="2011-11" db="EMBL/GenBank/DDBJ databases">
        <title>Complete sequence of Granulicella mallensis MP5ACTX8.</title>
        <authorList>
            <consortium name="US DOE Joint Genome Institute"/>
            <person name="Lucas S."/>
            <person name="Copeland A."/>
            <person name="Lapidus A."/>
            <person name="Cheng J.-F."/>
            <person name="Goodwin L."/>
            <person name="Pitluck S."/>
            <person name="Peters L."/>
            <person name="Lu M."/>
            <person name="Detter J.C."/>
            <person name="Han C."/>
            <person name="Tapia R."/>
            <person name="Land M."/>
            <person name="Hauser L."/>
            <person name="Kyrpides N."/>
            <person name="Ivanova N."/>
            <person name="Mikhailova N."/>
            <person name="Pagani I."/>
            <person name="Rawat S."/>
            <person name="Mannisto M."/>
            <person name="Haggblom M."/>
            <person name="Woyke T."/>
        </authorList>
    </citation>
    <scope>NUCLEOTIDE SEQUENCE [LARGE SCALE GENOMIC DNA]</scope>
    <source>
        <strain evidence="2">ATCC BAA-1857 / DSM 23137 / MP5ACTX8</strain>
    </source>
</reference>
<sequence>MMLRTVPIEYGGDVGCRYVSDPIAEKLHGNIPKDLAAGGTGDADRIAAKAQGREVYCVLA</sequence>
<organism evidence="1 2">
    <name type="scientific">Granulicella mallensis (strain ATCC BAA-1857 / DSM 23137 / MP5ACTX8)</name>
    <dbReference type="NCBI Taxonomy" id="682795"/>
    <lineage>
        <taxon>Bacteria</taxon>
        <taxon>Pseudomonadati</taxon>
        <taxon>Acidobacteriota</taxon>
        <taxon>Terriglobia</taxon>
        <taxon>Terriglobales</taxon>
        <taxon>Acidobacteriaceae</taxon>
        <taxon>Granulicella</taxon>
    </lineage>
</organism>
<dbReference type="AlphaFoldDB" id="G8NU27"/>
<gene>
    <name evidence="1" type="ordered locus">AciX8_3283</name>
</gene>